<evidence type="ECO:0000256" key="3">
    <source>
        <dbReference type="ARBA" id="ARBA00022692"/>
    </source>
</evidence>
<evidence type="ECO:0000256" key="6">
    <source>
        <dbReference type="SAM" id="Coils"/>
    </source>
</evidence>
<proteinExistence type="predicted"/>
<dbReference type="EMBL" id="FWWZ01000001">
    <property type="protein sequence ID" value="SMC09702.1"/>
    <property type="molecule type" value="Genomic_DNA"/>
</dbReference>
<evidence type="ECO:0000256" key="1">
    <source>
        <dbReference type="ARBA" id="ARBA00004442"/>
    </source>
</evidence>
<name>A0A1W1WU20_9BACT</name>
<evidence type="ECO:0000256" key="5">
    <source>
        <dbReference type="ARBA" id="ARBA00023237"/>
    </source>
</evidence>
<keyword evidence="5" id="KW-0998">Cell outer membrane</keyword>
<feature type="coiled-coil region" evidence="6">
    <location>
        <begin position="286"/>
        <end position="320"/>
    </location>
</feature>
<dbReference type="GO" id="GO:0015288">
    <property type="term" value="F:porin activity"/>
    <property type="evidence" value="ECO:0007669"/>
    <property type="project" value="TreeGrafter"/>
</dbReference>
<keyword evidence="3" id="KW-0812">Transmembrane</keyword>
<dbReference type="PANTHER" id="PTHR30026:SF20">
    <property type="entry name" value="OUTER MEMBRANE PROTEIN TOLC"/>
    <property type="match status" value="1"/>
</dbReference>
<sequence length="382" mass="44456">MRRAILLISVTVCFVVGADFQTFKQEALKQFPKLIQQKGNIAIAKENQAKLLRPFNPQLELLGSRYEDGSGFETTLQIPYRLPDYMRDLKKRAVSEVEVQKAYEFVLKARFLKNLELLYTRYVYQNKLLKPIHSQISIYKRLLSIAKEKFAKGYGKRIDVLKLQTKLLTLQKSLLDIQNSVIEAKIKLQKYAGFSGNIEPNGFLYKHFDFSGRINPAEIDWYEKNKKRFLYLAKEQGHTIKRINFTVNYEKEPNSGILRAGISIPLPINKPKQEVAIAKMQANNVALDLELLKKRFEVELQGLQKQARMIKKSLNLLQKTKKQQKKLLDLYIESYKIDQSTLLDILDAQKAYISIEKEIAKKLFLLNINQIQTNYIKGRYND</sequence>
<accession>A0A1W1WU20</accession>
<gene>
    <name evidence="7" type="ORF">SAMN05660197_1524</name>
</gene>
<dbReference type="STRING" id="1069081.SAMN05660197_1524"/>
<dbReference type="InterPro" id="IPR051906">
    <property type="entry name" value="TolC-like"/>
</dbReference>
<keyword evidence="4" id="KW-0472">Membrane</keyword>
<organism evidence="7 8">
    <name type="scientific">Nitratiruptor tergarcus DSM 16512</name>
    <dbReference type="NCBI Taxonomy" id="1069081"/>
    <lineage>
        <taxon>Bacteria</taxon>
        <taxon>Pseudomonadati</taxon>
        <taxon>Campylobacterota</taxon>
        <taxon>Epsilonproteobacteria</taxon>
        <taxon>Nautiliales</taxon>
        <taxon>Nitratiruptoraceae</taxon>
        <taxon>Nitratiruptor</taxon>
    </lineage>
</organism>
<dbReference type="PANTHER" id="PTHR30026">
    <property type="entry name" value="OUTER MEMBRANE PROTEIN TOLC"/>
    <property type="match status" value="1"/>
</dbReference>
<dbReference type="OrthoDB" id="5372269at2"/>
<evidence type="ECO:0000313" key="8">
    <source>
        <dbReference type="Proteomes" id="UP000192602"/>
    </source>
</evidence>
<reference evidence="8" key="1">
    <citation type="submission" date="2017-04" db="EMBL/GenBank/DDBJ databases">
        <authorList>
            <person name="Varghese N."/>
            <person name="Submissions S."/>
        </authorList>
    </citation>
    <scope>NUCLEOTIDE SEQUENCE [LARGE SCALE GENOMIC DNA]</scope>
    <source>
        <strain evidence="8">DSM 16512</strain>
    </source>
</reference>
<evidence type="ECO:0000313" key="7">
    <source>
        <dbReference type="EMBL" id="SMC09702.1"/>
    </source>
</evidence>
<keyword evidence="2" id="KW-1134">Transmembrane beta strand</keyword>
<dbReference type="GO" id="GO:0009279">
    <property type="term" value="C:cell outer membrane"/>
    <property type="evidence" value="ECO:0007669"/>
    <property type="project" value="UniProtKB-SubCell"/>
</dbReference>
<dbReference type="GO" id="GO:0015562">
    <property type="term" value="F:efflux transmembrane transporter activity"/>
    <property type="evidence" value="ECO:0007669"/>
    <property type="project" value="InterPro"/>
</dbReference>
<dbReference type="RefSeq" id="WP_159445324.1">
    <property type="nucleotide sequence ID" value="NZ_AP026671.1"/>
</dbReference>
<dbReference type="AlphaFoldDB" id="A0A1W1WU20"/>
<dbReference type="Gene3D" id="1.20.1600.10">
    <property type="entry name" value="Outer membrane efflux proteins (OEP)"/>
    <property type="match status" value="2"/>
</dbReference>
<dbReference type="GO" id="GO:1990281">
    <property type="term" value="C:efflux pump complex"/>
    <property type="evidence" value="ECO:0007669"/>
    <property type="project" value="TreeGrafter"/>
</dbReference>
<evidence type="ECO:0000256" key="2">
    <source>
        <dbReference type="ARBA" id="ARBA00022452"/>
    </source>
</evidence>
<evidence type="ECO:0000256" key="4">
    <source>
        <dbReference type="ARBA" id="ARBA00023136"/>
    </source>
</evidence>
<dbReference type="SUPFAM" id="SSF56954">
    <property type="entry name" value="Outer membrane efflux proteins (OEP)"/>
    <property type="match status" value="1"/>
</dbReference>
<protein>
    <submittedName>
        <fullName evidence="7">Outer membrane protein TolC</fullName>
    </submittedName>
</protein>
<comment type="subcellular location">
    <subcellularLocation>
        <location evidence="1">Cell outer membrane</location>
    </subcellularLocation>
</comment>
<dbReference type="Proteomes" id="UP000192602">
    <property type="component" value="Unassembled WGS sequence"/>
</dbReference>
<keyword evidence="8" id="KW-1185">Reference proteome</keyword>
<keyword evidence="6" id="KW-0175">Coiled coil</keyword>